<accession>A0ABQ0RWM4</accession>
<sequence>MRELGPLLAPRSVAVIGASGTLDSLPGRPVRNLLAAGTGIEVFPVNPRRNGIGGLRCYPDVAELPVAPDVALILTPAAAVPAAVEAAGRRGTGAAVVISAGFAETGEDGARRQRELADTARAHGMLLLGPNTIGLHDYRRGLPLSFVWTGRTPERTTGAVAVVTQSGSGMASLCDRLLDHDLPLGHGVATGNEADVSVTDLIEHFAEQDDVRVVVTVFEQIRDGERFLAACRRLHALGKPLVALKLGRTASGSSVARSHTGALAGSYPVLRAVLRQHGVLEVDDLEDIGPTVTAALAGRFPAGRRFAVVTSSGGAAVIAADRADELGMELPPFSPAARERIRPYLPDLAAVHNPLDLTAQAMRHRFALADVLAVAQDGDDVDAVLVGTPSGAGDYGLALADRLAEVAAAGDKPVLSFILGGEEGAPQRRRQRDGGLPVFRSPGEAVATLERLSRFRRARPRNLPEPAGAAAHDLPSGAPSEHATLSWLQRCGIATVEQRLARTAEEAIQHAGALDRPVALKISSPDIAHKTEIGGVALDLRDADGVRAAFDAVTGAAARAMPSARLDGVTVSPMVDPVLELIVGVHRDPDLGPVLALGLGGTWTEILHDVALRAVPLDPADVPEMIDELRAAAVLRGARGRPPVDPAALTTLVVTVSRIAWDCGDALTGLDLNPVAITADGAPVVLDALLQLTATGAVSPVVGS</sequence>
<keyword evidence="4" id="KW-1185">Reference proteome</keyword>
<dbReference type="Gene3D" id="3.30.470.20">
    <property type="entry name" value="ATP-grasp fold, B domain"/>
    <property type="match status" value="1"/>
</dbReference>
<evidence type="ECO:0000256" key="1">
    <source>
        <dbReference type="SAM" id="MobiDB-lite"/>
    </source>
</evidence>
<dbReference type="Proteomes" id="UP000320693">
    <property type="component" value="Unassembled WGS sequence"/>
</dbReference>
<dbReference type="PANTHER" id="PTHR42793:SF4">
    <property type="entry name" value="BLL6376 PROTEIN"/>
    <property type="match status" value="1"/>
</dbReference>
<feature type="domain" description="CoA-binding" evidence="2">
    <location>
        <begin position="7"/>
        <end position="102"/>
    </location>
</feature>
<evidence type="ECO:0000259" key="2">
    <source>
        <dbReference type="SMART" id="SM00881"/>
    </source>
</evidence>
<comment type="caution">
    <text evidence="3">The sequence shown here is derived from an EMBL/GenBank/DDBJ whole genome shotgun (WGS) entry which is preliminary data.</text>
</comment>
<dbReference type="InterPro" id="IPR036291">
    <property type="entry name" value="NAD(P)-bd_dom_sf"/>
</dbReference>
<dbReference type="SUPFAM" id="SSF51735">
    <property type="entry name" value="NAD(P)-binding Rossmann-fold domains"/>
    <property type="match status" value="1"/>
</dbReference>
<name>A0ABQ0RWM4_9PSEU</name>
<dbReference type="SMART" id="SM00881">
    <property type="entry name" value="CoA_binding"/>
    <property type="match status" value="1"/>
</dbReference>
<reference evidence="3 4" key="1">
    <citation type="submission" date="2019-06" db="EMBL/GenBank/DDBJ databases">
        <title>Whole genome shotgun sequence of Pseudonocardia saturnea NBRC 14499.</title>
        <authorList>
            <person name="Hosoyama A."/>
            <person name="Uohara A."/>
            <person name="Ohji S."/>
            <person name="Ichikawa N."/>
        </authorList>
    </citation>
    <scope>NUCLEOTIDE SEQUENCE [LARGE SCALE GENOMIC DNA]</scope>
    <source>
        <strain evidence="3 4">NBRC 14499</strain>
    </source>
</reference>
<dbReference type="InterPro" id="IPR032875">
    <property type="entry name" value="Succ_CoA_lig_flav_dom"/>
</dbReference>
<dbReference type="Gene3D" id="3.40.50.720">
    <property type="entry name" value="NAD(P)-binding Rossmann-like Domain"/>
    <property type="match status" value="1"/>
</dbReference>
<evidence type="ECO:0000313" key="3">
    <source>
        <dbReference type="EMBL" id="GEC25083.1"/>
    </source>
</evidence>
<dbReference type="SUPFAM" id="SSF52210">
    <property type="entry name" value="Succinyl-CoA synthetase domains"/>
    <property type="match status" value="2"/>
</dbReference>
<evidence type="ECO:0000313" key="4">
    <source>
        <dbReference type="Proteomes" id="UP000320693"/>
    </source>
</evidence>
<dbReference type="Gene3D" id="3.30.1490.20">
    <property type="entry name" value="ATP-grasp fold, A domain"/>
    <property type="match status" value="1"/>
</dbReference>
<dbReference type="SUPFAM" id="SSF56059">
    <property type="entry name" value="Glutathione synthetase ATP-binding domain-like"/>
    <property type="match status" value="1"/>
</dbReference>
<dbReference type="RefSeq" id="WP_125911498.1">
    <property type="nucleotide sequence ID" value="NZ_BJNH01000021.1"/>
</dbReference>
<gene>
    <name evidence="3" type="primary">pauA</name>
    <name evidence="3" type="ORF">PSA01_21120</name>
</gene>
<feature type="region of interest" description="Disordered" evidence="1">
    <location>
        <begin position="457"/>
        <end position="478"/>
    </location>
</feature>
<dbReference type="Pfam" id="PF13607">
    <property type="entry name" value="Succ_CoA_lig"/>
    <property type="match status" value="1"/>
</dbReference>
<dbReference type="Pfam" id="PF13549">
    <property type="entry name" value="ATP-grasp_5"/>
    <property type="match status" value="1"/>
</dbReference>
<dbReference type="EMBL" id="BJNH01000021">
    <property type="protein sequence ID" value="GEC25083.1"/>
    <property type="molecule type" value="Genomic_DNA"/>
</dbReference>
<organism evidence="3 4">
    <name type="scientific">Pseudonocardia saturnea</name>
    <dbReference type="NCBI Taxonomy" id="33909"/>
    <lineage>
        <taxon>Bacteria</taxon>
        <taxon>Bacillati</taxon>
        <taxon>Actinomycetota</taxon>
        <taxon>Actinomycetes</taxon>
        <taxon>Pseudonocardiales</taxon>
        <taxon>Pseudonocardiaceae</taxon>
        <taxon>Pseudonocardia</taxon>
    </lineage>
</organism>
<protein>
    <submittedName>
        <fullName evidence="3">Pimeloyl-CoA synthetase</fullName>
    </submittedName>
</protein>
<dbReference type="InterPro" id="IPR003781">
    <property type="entry name" value="CoA-bd"/>
</dbReference>
<dbReference type="InterPro" id="IPR013815">
    <property type="entry name" value="ATP_grasp_subdomain_1"/>
</dbReference>
<dbReference type="PANTHER" id="PTHR42793">
    <property type="entry name" value="COA BINDING DOMAIN CONTAINING PROTEIN"/>
    <property type="match status" value="1"/>
</dbReference>
<proteinExistence type="predicted"/>
<dbReference type="Pfam" id="PF13380">
    <property type="entry name" value="CoA_binding_2"/>
    <property type="match status" value="1"/>
</dbReference>
<dbReference type="InterPro" id="IPR016102">
    <property type="entry name" value="Succinyl-CoA_synth-like"/>
</dbReference>
<dbReference type="Gene3D" id="3.40.50.261">
    <property type="entry name" value="Succinyl-CoA synthetase domains"/>
    <property type="match status" value="2"/>
</dbReference>